<organism evidence="2 3">
    <name type="scientific">Tanacetum coccineum</name>
    <dbReference type="NCBI Taxonomy" id="301880"/>
    <lineage>
        <taxon>Eukaryota</taxon>
        <taxon>Viridiplantae</taxon>
        <taxon>Streptophyta</taxon>
        <taxon>Embryophyta</taxon>
        <taxon>Tracheophyta</taxon>
        <taxon>Spermatophyta</taxon>
        <taxon>Magnoliopsida</taxon>
        <taxon>eudicotyledons</taxon>
        <taxon>Gunneridae</taxon>
        <taxon>Pentapetalae</taxon>
        <taxon>asterids</taxon>
        <taxon>campanulids</taxon>
        <taxon>Asterales</taxon>
        <taxon>Asteraceae</taxon>
        <taxon>Asteroideae</taxon>
        <taxon>Anthemideae</taxon>
        <taxon>Anthemidinae</taxon>
        <taxon>Tanacetum</taxon>
    </lineage>
</organism>
<feature type="compositionally biased region" description="Acidic residues" evidence="1">
    <location>
        <begin position="193"/>
        <end position="202"/>
    </location>
</feature>
<sequence length="512" mass="57518">MSKLLYTRFTKLIIDYLLSLNKSIPRRSDSKLHSLQDDHPITKLLNNTNGDYKFGMEVPDAMINDAIKKNTGYKYYMATKVESEKAKIVDKPEEQHVSPIKVEKEKGFMCYGDQVANVPNKLKKDVVPRKTRSLIIAEEAVVASRLKSLRQKKQSVAGEGSSVAHNKYYSSSDTASDATLYSLSLDESKESANETDDADESNMELSNDNPHGDDDDARYGVFMHNKSTATPNSTYLSSTVTSSLLDFIQTLLDETSTNELMNFMSYLVYTDAHTTLVVHNPEGNPELTSYISGASEVPLVAQKFKEYDQKLEALTNFNVSKAFKKAIQAKVLTEIKKLLPTHILNAIANYVKPQLNISVLEVMKTNQINLFTQSSTSTNDLLEMDLKSHDNQDPPNNCEGENKKKRQKDVGEPSSRSSRRNRSPVVIVQDDTPAMQPLDKANIVIQKHSYPEWFPKKSGLAKRRTAWFDLFMKSDIDKDDNHILGPSTVAIAKKFKELIQKDEITIANLEGA</sequence>
<dbReference type="EMBL" id="BQNB010015922">
    <property type="protein sequence ID" value="GJT45689.1"/>
    <property type="molecule type" value="Genomic_DNA"/>
</dbReference>
<protein>
    <submittedName>
        <fullName evidence="2">Uncharacterized protein</fullName>
    </submittedName>
</protein>
<keyword evidence="3" id="KW-1185">Reference proteome</keyword>
<proteinExistence type="predicted"/>
<accession>A0ABQ5E4E4</accession>
<evidence type="ECO:0000313" key="2">
    <source>
        <dbReference type="EMBL" id="GJT45689.1"/>
    </source>
</evidence>
<gene>
    <name evidence="2" type="ORF">Tco_0954404</name>
</gene>
<comment type="caution">
    <text evidence="2">The sequence shown here is derived from an EMBL/GenBank/DDBJ whole genome shotgun (WGS) entry which is preliminary data.</text>
</comment>
<feature type="region of interest" description="Disordered" evidence="1">
    <location>
        <begin position="386"/>
        <end position="424"/>
    </location>
</feature>
<evidence type="ECO:0000313" key="3">
    <source>
        <dbReference type="Proteomes" id="UP001151760"/>
    </source>
</evidence>
<dbReference type="Proteomes" id="UP001151760">
    <property type="component" value="Unassembled WGS sequence"/>
</dbReference>
<feature type="region of interest" description="Disordered" evidence="1">
    <location>
        <begin position="187"/>
        <end position="219"/>
    </location>
</feature>
<evidence type="ECO:0000256" key="1">
    <source>
        <dbReference type="SAM" id="MobiDB-lite"/>
    </source>
</evidence>
<name>A0ABQ5E4E4_9ASTR</name>
<reference evidence="2" key="2">
    <citation type="submission" date="2022-01" db="EMBL/GenBank/DDBJ databases">
        <authorList>
            <person name="Yamashiro T."/>
            <person name="Shiraishi A."/>
            <person name="Satake H."/>
            <person name="Nakayama K."/>
        </authorList>
    </citation>
    <scope>NUCLEOTIDE SEQUENCE</scope>
</reference>
<reference evidence="2" key="1">
    <citation type="journal article" date="2022" name="Int. J. Mol. Sci.">
        <title>Draft Genome of Tanacetum Coccineum: Genomic Comparison of Closely Related Tanacetum-Family Plants.</title>
        <authorList>
            <person name="Yamashiro T."/>
            <person name="Shiraishi A."/>
            <person name="Nakayama K."/>
            <person name="Satake H."/>
        </authorList>
    </citation>
    <scope>NUCLEOTIDE SEQUENCE</scope>
</reference>